<dbReference type="PANTHER" id="PTHR46910:SF5">
    <property type="entry name" value="ZN(II)2CYS6 TRANSCRIPTION FACTOR (EUROFUNG)"/>
    <property type="match status" value="1"/>
</dbReference>
<name>A0A9N9UDG4_9HYPO</name>
<feature type="non-terminal residue" evidence="3">
    <location>
        <position position="754"/>
    </location>
</feature>
<feature type="domain" description="Xylanolytic transcriptional activator regulatory" evidence="2">
    <location>
        <begin position="361"/>
        <end position="432"/>
    </location>
</feature>
<dbReference type="Pfam" id="PF04082">
    <property type="entry name" value="Fungal_trans"/>
    <property type="match status" value="1"/>
</dbReference>
<feature type="non-terminal residue" evidence="3">
    <location>
        <position position="1"/>
    </location>
</feature>
<dbReference type="SMART" id="SM00906">
    <property type="entry name" value="Fungal_trans"/>
    <property type="match status" value="1"/>
</dbReference>
<dbReference type="AlphaFoldDB" id="A0A9N9UDG4"/>
<dbReference type="GO" id="GO:0008270">
    <property type="term" value="F:zinc ion binding"/>
    <property type="evidence" value="ECO:0007669"/>
    <property type="project" value="InterPro"/>
</dbReference>
<organism evidence="3 4">
    <name type="scientific">Clonostachys byssicola</name>
    <dbReference type="NCBI Taxonomy" id="160290"/>
    <lineage>
        <taxon>Eukaryota</taxon>
        <taxon>Fungi</taxon>
        <taxon>Dikarya</taxon>
        <taxon>Ascomycota</taxon>
        <taxon>Pezizomycotina</taxon>
        <taxon>Sordariomycetes</taxon>
        <taxon>Hypocreomycetidae</taxon>
        <taxon>Hypocreales</taxon>
        <taxon>Bionectriaceae</taxon>
        <taxon>Clonostachys</taxon>
    </lineage>
</organism>
<keyword evidence="1" id="KW-0539">Nucleus</keyword>
<protein>
    <recommendedName>
        <fullName evidence="2">Xylanolytic transcriptional activator regulatory domain-containing protein</fullName>
    </recommendedName>
</protein>
<dbReference type="PANTHER" id="PTHR46910">
    <property type="entry name" value="TRANSCRIPTION FACTOR PDR1"/>
    <property type="match status" value="1"/>
</dbReference>
<comment type="caution">
    <text evidence="3">The sequence shown here is derived from an EMBL/GenBank/DDBJ whole genome shotgun (WGS) entry which is preliminary data.</text>
</comment>
<reference evidence="4" key="1">
    <citation type="submission" date="2019-06" db="EMBL/GenBank/DDBJ databases">
        <authorList>
            <person name="Broberg M."/>
        </authorList>
    </citation>
    <scope>NUCLEOTIDE SEQUENCE [LARGE SCALE GENOMIC DNA]</scope>
</reference>
<dbReference type="CDD" id="cd12148">
    <property type="entry name" value="fungal_TF_MHR"/>
    <property type="match status" value="1"/>
</dbReference>
<accession>A0A9N9UDG4</accession>
<evidence type="ECO:0000256" key="1">
    <source>
        <dbReference type="ARBA" id="ARBA00023242"/>
    </source>
</evidence>
<dbReference type="GO" id="GO:0003677">
    <property type="term" value="F:DNA binding"/>
    <property type="evidence" value="ECO:0007669"/>
    <property type="project" value="InterPro"/>
</dbReference>
<evidence type="ECO:0000259" key="2">
    <source>
        <dbReference type="SMART" id="SM00906"/>
    </source>
</evidence>
<dbReference type="EMBL" id="CABFNO020001387">
    <property type="protein sequence ID" value="CAG9984594.1"/>
    <property type="molecule type" value="Genomic_DNA"/>
</dbReference>
<gene>
    <name evidence="3" type="ORF">CBYS24578_00012316</name>
</gene>
<dbReference type="OrthoDB" id="103819at2759"/>
<dbReference type="GO" id="GO:0003700">
    <property type="term" value="F:DNA-binding transcription factor activity"/>
    <property type="evidence" value="ECO:0007669"/>
    <property type="project" value="InterPro"/>
</dbReference>
<dbReference type="Proteomes" id="UP000754883">
    <property type="component" value="Unassembled WGS sequence"/>
</dbReference>
<dbReference type="GO" id="GO:0006351">
    <property type="term" value="P:DNA-templated transcription"/>
    <property type="evidence" value="ECO:0007669"/>
    <property type="project" value="InterPro"/>
</dbReference>
<proteinExistence type="predicted"/>
<evidence type="ECO:0000313" key="4">
    <source>
        <dbReference type="Proteomes" id="UP000754883"/>
    </source>
</evidence>
<sequence length="754" mass="84598">PRIRENRFSQDVFRQYWDCAATNRFFVQAIAMNNAAPAVAPAQCSARFAVSFSALQTRRADHSSISRCSRELPKCAACKPWPGECVYPKDKPLKTSKLNTFVVPIAEADPVSPAIGKRLARIEDTLLHLTANINELLLKSSVDGDQCIVASQSPAFKHNYRPTPHLGDNDTDQLPLTVEEFHTFATLEQAEHDLQGLAYKMGSGNVQSHQAAAASLQELSKDVRATRLYEQEIKSHNDENGKVYFVPSKSEGYRLMSCVLEAMELADILTVKPSDEVLQAIIFRPETVKEPGWLVWINYLLLNLHIGEKPQPHTSLIDGLRHNVRRALNKASVFLEPREINVQALMLLACHGEDFSSPNVSWMLMGHACRQAQALGLHIGKAKTANENQRRLSLFWSLFIMDKISSLAFGRPTLLPAGLYEDVPSPEFQHLRRYQPHRLGLPLLEESTFGAHFFRANMDLAKLADLVLDFLCRVTPSLEREALIERVEAWGTKTRQALEAARKSELCYATEHHAREMSLGIDAMRFQQLHILLLLSQGDHSYSSRKVETARKILALLSNLVSNSSHVYNGIVWQLLYYPFAAFVAVFNHVTTNPTLHSSESDLRLLNGAVSYYHSMNSELGCSSRTSLKLEHTANLLYDLASFVVDKYSRSHSSVLGMTSLTVHDQSPMNQPSFILDSGYATSLACSDQFNEFFQTQHESNVNLSAEDIDTILGCLEGFETGNPKGRKRTFDSAFDWFAWDTTPFDSNALFEDS</sequence>
<evidence type="ECO:0000313" key="3">
    <source>
        <dbReference type="EMBL" id="CAG9984594.1"/>
    </source>
</evidence>
<dbReference type="InterPro" id="IPR050987">
    <property type="entry name" value="AtrR-like"/>
</dbReference>
<keyword evidence="4" id="KW-1185">Reference proteome</keyword>
<reference evidence="3 4" key="2">
    <citation type="submission" date="2021-10" db="EMBL/GenBank/DDBJ databases">
        <authorList>
            <person name="Piombo E."/>
        </authorList>
    </citation>
    <scope>NUCLEOTIDE SEQUENCE [LARGE SCALE GENOMIC DNA]</scope>
</reference>
<dbReference type="InterPro" id="IPR007219">
    <property type="entry name" value="XnlR_reg_dom"/>
</dbReference>